<evidence type="ECO:0000313" key="3">
    <source>
        <dbReference type="Proteomes" id="UP001061302"/>
    </source>
</evidence>
<evidence type="ECO:0000313" key="2">
    <source>
        <dbReference type="EMBL" id="UXY15662.1"/>
    </source>
</evidence>
<dbReference type="Proteomes" id="UP001061302">
    <property type="component" value="Chromosome"/>
</dbReference>
<dbReference type="SUPFAM" id="SSF56112">
    <property type="entry name" value="Protein kinase-like (PK-like)"/>
    <property type="match status" value="1"/>
</dbReference>
<feature type="domain" description="Aminoglycoside phosphotransferase" evidence="1">
    <location>
        <begin position="29"/>
        <end position="264"/>
    </location>
</feature>
<dbReference type="Pfam" id="PF01636">
    <property type="entry name" value="APH"/>
    <property type="match status" value="1"/>
</dbReference>
<dbReference type="EMBL" id="CP106753">
    <property type="protein sequence ID" value="UXY15662.1"/>
    <property type="molecule type" value="Genomic_DNA"/>
</dbReference>
<reference evidence="2" key="1">
    <citation type="submission" date="2022-10" db="EMBL/GenBank/DDBJ databases">
        <title>Chitiniphilus purpureus sp. nov., a novel chitin-degrading bacterium isolated from crawfish pond sediment.</title>
        <authorList>
            <person name="Li K."/>
        </authorList>
    </citation>
    <scope>NUCLEOTIDE SEQUENCE</scope>
    <source>
        <strain evidence="2">CD1</strain>
    </source>
</reference>
<protein>
    <submittedName>
        <fullName evidence="2">Phosphotransferase</fullName>
    </submittedName>
</protein>
<evidence type="ECO:0000259" key="1">
    <source>
        <dbReference type="Pfam" id="PF01636"/>
    </source>
</evidence>
<organism evidence="2 3">
    <name type="scientific">Chitiniphilus purpureus</name>
    <dbReference type="NCBI Taxonomy" id="2981137"/>
    <lineage>
        <taxon>Bacteria</taxon>
        <taxon>Pseudomonadati</taxon>
        <taxon>Pseudomonadota</taxon>
        <taxon>Betaproteobacteria</taxon>
        <taxon>Neisseriales</taxon>
        <taxon>Chitinibacteraceae</taxon>
        <taxon>Chitiniphilus</taxon>
    </lineage>
</organism>
<name>A0ABY6DNR4_9NEIS</name>
<accession>A0ABY6DNR4</accession>
<sequence>MLQSDIQAWLDQTMQDWLGGPARVDQVIDGFYGQVYLLELAGGGRRVIKRFRIPGFAVQEAKATWLLRQRTPAHLAVPEILRFELAQQRQWDCFLMTFVPGVNATETPVEHADALAEQIVALQRHWHAQLGEAFEDLDGVRYPTFLDSYRAYLSKRCAFLQSAEGFSSGLKSRLLATLSGLEARLQPLAADPPVFIHDDGHAGNYLVDPVTWKLCAVIDPAGARFSHRELDLFHLPDARADYRLLERYLAQSPCAPGWPARRWLFSIWDDIKHAEFTGWRDEAWFERKLAEFEAADRVALSA</sequence>
<dbReference type="Gene3D" id="3.90.1200.10">
    <property type="match status" value="1"/>
</dbReference>
<dbReference type="PANTHER" id="PTHR21310">
    <property type="entry name" value="AMINOGLYCOSIDE PHOSPHOTRANSFERASE-RELATED-RELATED"/>
    <property type="match status" value="1"/>
</dbReference>
<dbReference type="InterPro" id="IPR051678">
    <property type="entry name" value="AGP_Transferase"/>
</dbReference>
<dbReference type="InterPro" id="IPR002575">
    <property type="entry name" value="Aminoglycoside_PTrfase"/>
</dbReference>
<gene>
    <name evidence="2" type="ORF">N8I74_01215</name>
</gene>
<dbReference type="InterPro" id="IPR011009">
    <property type="entry name" value="Kinase-like_dom_sf"/>
</dbReference>
<dbReference type="RefSeq" id="WP_263125093.1">
    <property type="nucleotide sequence ID" value="NZ_CP106753.1"/>
</dbReference>
<proteinExistence type="predicted"/>
<keyword evidence="3" id="KW-1185">Reference proteome</keyword>